<evidence type="ECO:0000313" key="1">
    <source>
        <dbReference type="EMBL" id="ABF85914.1"/>
    </source>
</evidence>
<evidence type="ECO:0000313" key="2">
    <source>
        <dbReference type="Proteomes" id="UP000002402"/>
    </source>
</evidence>
<organism evidence="1 2">
    <name type="scientific">Myxococcus xanthus (strain DK1622)</name>
    <dbReference type="NCBI Taxonomy" id="246197"/>
    <lineage>
        <taxon>Bacteria</taxon>
        <taxon>Pseudomonadati</taxon>
        <taxon>Myxococcota</taxon>
        <taxon>Myxococcia</taxon>
        <taxon>Myxococcales</taxon>
        <taxon>Cystobacterineae</taxon>
        <taxon>Myxococcaceae</taxon>
        <taxon>Myxococcus</taxon>
    </lineage>
</organism>
<dbReference type="AlphaFoldDB" id="Q1DAJ7"/>
<dbReference type="KEGG" id="mxa:MXAN_2098"/>
<dbReference type="OrthoDB" id="5504915at2"/>
<sequence>MPEFGEAVAGGDGADDGHPEDCVFCAEWPRELKGYKTKHGLLKDEDDLAESLRSNAKELTTDKKVGPVYPLPGGSDPTMGWVAKAGALEEFEVEIGATPHHIIPGKASMAKSRLEQWTRAEKGKIKEDIGYSIDCARNGVFLPKLPDLYGTKHKVPGVTMAQFYGQTWRALSPASKEGVGFLVMKDTWLQLHYTDHSKPYKTSPTMNYDKETRLECDQLAHLAERFRIVCERSKDDDGKRYPPYSLVHLINQKSDFFKMRITGRPDQWKSWVSTLAEDLSMAVRQGRELLVSKLALTKKTRG</sequence>
<dbReference type="EnsemblBacteria" id="ABF85914">
    <property type="protein sequence ID" value="ABF85914"/>
    <property type="gene ID" value="MXAN_2098"/>
</dbReference>
<dbReference type="GeneID" id="41359504"/>
<reference evidence="1 2" key="1">
    <citation type="journal article" date="2006" name="Proc. Natl. Acad. Sci. U.S.A.">
        <title>Evolution of sensory complexity recorded in a myxobacterial genome.</title>
        <authorList>
            <person name="Goldman B.S."/>
            <person name="Nierman W.C."/>
            <person name="Kaiser D."/>
            <person name="Slater S.C."/>
            <person name="Durkin A.S."/>
            <person name="Eisen J.A."/>
            <person name="Ronning C.M."/>
            <person name="Barbazuk W.B."/>
            <person name="Blanchard M."/>
            <person name="Field C."/>
            <person name="Halling C."/>
            <person name="Hinkle G."/>
            <person name="Iartchuk O."/>
            <person name="Kim H.S."/>
            <person name="Mackenzie C."/>
            <person name="Madupu R."/>
            <person name="Miller N."/>
            <person name="Shvartsbeyn A."/>
            <person name="Sullivan S.A."/>
            <person name="Vaudin M."/>
            <person name="Wiegand R."/>
            <person name="Kaplan H.B."/>
        </authorList>
    </citation>
    <scope>NUCLEOTIDE SEQUENCE [LARGE SCALE GENOMIC DNA]</scope>
    <source>
        <strain evidence="2">DK1622</strain>
    </source>
</reference>
<dbReference type="RefSeq" id="WP_011552181.1">
    <property type="nucleotide sequence ID" value="NC_008095.1"/>
</dbReference>
<accession>Q1DAJ7</accession>
<proteinExistence type="predicted"/>
<dbReference type="EMBL" id="CP000113">
    <property type="protein sequence ID" value="ABF85914.1"/>
    <property type="molecule type" value="Genomic_DNA"/>
</dbReference>
<gene>
    <name evidence="1" type="ordered locus">MXAN_2098</name>
</gene>
<keyword evidence="2" id="KW-1185">Reference proteome</keyword>
<dbReference type="HOGENOM" id="CLU_936356_0_0_7"/>
<name>Q1DAJ7_MYXXD</name>
<protein>
    <submittedName>
        <fullName evidence="1">Uncharacterized protein</fullName>
    </submittedName>
</protein>
<dbReference type="STRING" id="246197.MXAN_2098"/>
<dbReference type="Proteomes" id="UP000002402">
    <property type="component" value="Chromosome"/>
</dbReference>